<protein>
    <submittedName>
        <fullName evidence="2">Uncharacterized protein</fullName>
    </submittedName>
</protein>
<feature type="compositionally biased region" description="Polar residues" evidence="1">
    <location>
        <begin position="172"/>
        <end position="227"/>
    </location>
</feature>
<evidence type="ECO:0000313" key="3">
    <source>
        <dbReference type="Proteomes" id="UP001152320"/>
    </source>
</evidence>
<keyword evidence="3" id="KW-1185">Reference proteome</keyword>
<feature type="compositionally biased region" description="Polar residues" evidence="1">
    <location>
        <begin position="134"/>
        <end position="146"/>
    </location>
</feature>
<organism evidence="2 3">
    <name type="scientific">Holothuria leucospilota</name>
    <name type="common">Black long sea cucumber</name>
    <name type="synonym">Mertensiothuria leucospilota</name>
    <dbReference type="NCBI Taxonomy" id="206669"/>
    <lineage>
        <taxon>Eukaryota</taxon>
        <taxon>Metazoa</taxon>
        <taxon>Echinodermata</taxon>
        <taxon>Eleutherozoa</taxon>
        <taxon>Echinozoa</taxon>
        <taxon>Holothuroidea</taxon>
        <taxon>Aspidochirotacea</taxon>
        <taxon>Aspidochirotida</taxon>
        <taxon>Holothuriidae</taxon>
        <taxon>Holothuria</taxon>
    </lineage>
</organism>
<feature type="region of interest" description="Disordered" evidence="1">
    <location>
        <begin position="269"/>
        <end position="484"/>
    </location>
</feature>
<dbReference type="AlphaFoldDB" id="A0A9Q1H5B4"/>
<feature type="compositionally biased region" description="Acidic residues" evidence="1">
    <location>
        <begin position="298"/>
        <end position="311"/>
    </location>
</feature>
<gene>
    <name evidence="2" type="ORF">HOLleu_24221</name>
</gene>
<evidence type="ECO:0000256" key="1">
    <source>
        <dbReference type="SAM" id="MobiDB-lite"/>
    </source>
</evidence>
<evidence type="ECO:0000313" key="2">
    <source>
        <dbReference type="EMBL" id="KAJ8033854.1"/>
    </source>
</evidence>
<sequence length="628" mass="69519">MIGLTNEIQTLNGRLEEYGKQINRNSQSIANIEKTLYERVNQSNALEMIYIQRNVLENCLSIECREREEVALTNIYEEKGNCVLSFVFTDEHTASTQQCPTSQYHDTESSNTRNIKTVSNVEPPEKRNTDVRGNETTNTEDTGPSNDSHKVATSDVLLPEELVTSEHEDKTSQNMETNSPKNIDGLTASSVDTTEELASSSQDEGTSHLQDTESSNVRNAQTTSSVEPTGKQATDVRGNETSNIEDTGTLNDRDKVTTSDALLSEELAASVQDDGTSQYKDTESSYIRNDQTTSGVEPTEEQVTDIAEDETSNAKDTIPSNDMDEVATSDVSPSVVLPSEDLITTEPEDKPSQNQSTNSPNSIDGPTAPSVDITEELAASSQDEGTSGYQETESSNISDVQSTSNVEPTEEQVTDIAEDETSKTEDTIPSNDMDEVVTSDVSPSVVLPPEDLITTEPGDKTSQNQATNSPNIRNGPTASSIHTNEIPISAVQDNETLRIHNTSPKNVIDGDAASKRLFSECLTFKLEHEISDLYFHERTKFEKKDETTSRIIRREYISSSIRGDFSDFLLLDKSDEEEKYAPRKKQTGNLSHLVGSDSKKLLEKLQSDFDDWEEKNRRRGKFGRRERP</sequence>
<feature type="compositionally biased region" description="Polar residues" evidence="1">
    <location>
        <begin position="273"/>
        <end position="296"/>
    </location>
</feature>
<feature type="compositionally biased region" description="Polar residues" evidence="1">
    <location>
        <begin position="460"/>
        <end position="483"/>
    </location>
</feature>
<feature type="compositionally biased region" description="Acidic residues" evidence="1">
    <location>
        <begin position="408"/>
        <end position="419"/>
    </location>
</feature>
<accession>A0A9Q1H5B4</accession>
<feature type="compositionally biased region" description="Polar residues" evidence="1">
    <location>
        <begin position="239"/>
        <end position="250"/>
    </location>
</feature>
<feature type="compositionally biased region" description="Polar residues" evidence="1">
    <location>
        <begin position="379"/>
        <end position="407"/>
    </location>
</feature>
<name>A0A9Q1H5B4_HOLLE</name>
<dbReference type="Proteomes" id="UP001152320">
    <property type="component" value="Chromosome 11"/>
</dbReference>
<reference evidence="2" key="1">
    <citation type="submission" date="2021-10" db="EMBL/GenBank/DDBJ databases">
        <title>Tropical sea cucumber genome reveals ecological adaptation and Cuvierian tubules defense mechanism.</title>
        <authorList>
            <person name="Chen T."/>
        </authorList>
    </citation>
    <scope>NUCLEOTIDE SEQUENCE</scope>
    <source>
        <strain evidence="2">Nanhai2018</strain>
        <tissue evidence="2">Muscle</tissue>
    </source>
</reference>
<proteinExistence type="predicted"/>
<feature type="compositionally biased region" description="Polar residues" evidence="1">
    <location>
        <begin position="94"/>
        <end position="120"/>
    </location>
</feature>
<feature type="region of interest" description="Disordered" evidence="1">
    <location>
        <begin position="94"/>
        <end position="256"/>
    </location>
</feature>
<feature type="compositionally biased region" description="Basic and acidic residues" evidence="1">
    <location>
        <begin position="123"/>
        <end position="133"/>
    </location>
</feature>
<feature type="compositionally biased region" description="Low complexity" evidence="1">
    <location>
        <begin position="352"/>
        <end position="362"/>
    </location>
</feature>
<dbReference type="EMBL" id="JAIZAY010000011">
    <property type="protein sequence ID" value="KAJ8033854.1"/>
    <property type="molecule type" value="Genomic_DNA"/>
</dbReference>
<comment type="caution">
    <text evidence="2">The sequence shown here is derived from an EMBL/GenBank/DDBJ whole genome shotgun (WGS) entry which is preliminary data.</text>
</comment>